<dbReference type="Gene3D" id="3.40.50.12580">
    <property type="match status" value="1"/>
</dbReference>
<dbReference type="EMBL" id="JBHUMM010000002">
    <property type="protein sequence ID" value="MFD2670551.1"/>
    <property type="molecule type" value="Genomic_DNA"/>
</dbReference>
<name>A0ABW5R719_9BACL</name>
<organism evidence="1 2">
    <name type="scientific">Marinicrinis sediminis</name>
    <dbReference type="NCBI Taxonomy" id="1652465"/>
    <lineage>
        <taxon>Bacteria</taxon>
        <taxon>Bacillati</taxon>
        <taxon>Bacillota</taxon>
        <taxon>Bacilli</taxon>
        <taxon>Bacillales</taxon>
        <taxon>Paenibacillaceae</taxon>
    </lineage>
</organism>
<dbReference type="InterPro" id="IPR043148">
    <property type="entry name" value="TagF_C"/>
</dbReference>
<evidence type="ECO:0000313" key="2">
    <source>
        <dbReference type="Proteomes" id="UP001597497"/>
    </source>
</evidence>
<evidence type="ECO:0000313" key="1">
    <source>
        <dbReference type="EMBL" id="MFD2670551.1"/>
    </source>
</evidence>
<dbReference type="Pfam" id="PF04464">
    <property type="entry name" value="Glyphos_transf"/>
    <property type="match status" value="1"/>
</dbReference>
<keyword evidence="2" id="KW-1185">Reference proteome</keyword>
<dbReference type="InterPro" id="IPR007554">
    <property type="entry name" value="Glycerophosphate_synth"/>
</dbReference>
<reference evidence="2" key="1">
    <citation type="journal article" date="2019" name="Int. J. Syst. Evol. Microbiol.">
        <title>The Global Catalogue of Microorganisms (GCM) 10K type strain sequencing project: providing services to taxonomists for standard genome sequencing and annotation.</title>
        <authorList>
            <consortium name="The Broad Institute Genomics Platform"/>
            <consortium name="The Broad Institute Genome Sequencing Center for Infectious Disease"/>
            <person name="Wu L."/>
            <person name="Ma J."/>
        </authorList>
    </citation>
    <scope>NUCLEOTIDE SEQUENCE [LARGE SCALE GENOMIC DNA]</scope>
    <source>
        <strain evidence="2">KCTC 33676</strain>
    </source>
</reference>
<accession>A0ABW5R719</accession>
<protein>
    <submittedName>
        <fullName evidence="1">CDP-glycerol glycerophosphotransferase family protein</fullName>
    </submittedName>
</protein>
<dbReference type="RefSeq" id="WP_379927940.1">
    <property type="nucleotide sequence ID" value="NZ_JBHUMM010000002.1"/>
</dbReference>
<gene>
    <name evidence="1" type="ORF">ACFSUC_02875</name>
</gene>
<sequence length="455" mass="52672">MMNRRTSMIWQSSLHFLHVYRKLRFLGVSLAPLLLRDFQKYASLHLAAFQRAGLTRKHANLSNIQRACTPYFPVSRPNYARPGYTLVKADLYAVTEGISKEKFVYLAHHRHEYERMRKTKACRPLLLLDQLKPVKCSTHKVWKQFKHIVSSAKTPAPLRSQPFQRWMKIRLRKAMLRLRKMQTLFKRYAIKRTIYGSTLNRHGSLVTTYAQTRRIPTLNVQHGIFGPLGHLPVNADLNFVWGRSHAEYLQSFGAKPANLIVNGPLFFRSCKLRHRQAAHEASLSSADSPLRVLVALQPLGRTYNRTLIRIIEQAARSTSSHIQLQYKLHPDHGAGRPYRRYVQRRQSRLVPHGHIPLESLIDACDLVITPYSSVAFEGMIQQKPVLFYRKPPPLYYLEQSPIYFRESAALQSWLAAALKDKSALQAIQERNKPKDALPDQADYKLRMWETIHAQS</sequence>
<proteinExistence type="predicted"/>
<comment type="caution">
    <text evidence="1">The sequence shown here is derived from an EMBL/GenBank/DDBJ whole genome shotgun (WGS) entry which is preliminary data.</text>
</comment>
<dbReference type="Proteomes" id="UP001597497">
    <property type="component" value="Unassembled WGS sequence"/>
</dbReference>
<dbReference type="SUPFAM" id="SSF53756">
    <property type="entry name" value="UDP-Glycosyltransferase/glycogen phosphorylase"/>
    <property type="match status" value="1"/>
</dbReference>